<gene>
    <name evidence="4" type="primary">kaiC_1</name>
    <name evidence="4" type="ORF">SDC9_25362</name>
</gene>
<accession>A0A644UL74</accession>
<dbReference type="EC" id="2.7.11.1" evidence="4"/>
<organism evidence="4">
    <name type="scientific">bioreactor metagenome</name>
    <dbReference type="NCBI Taxonomy" id="1076179"/>
    <lineage>
        <taxon>unclassified sequences</taxon>
        <taxon>metagenomes</taxon>
        <taxon>ecological metagenomes</taxon>
    </lineage>
</organism>
<dbReference type="AlphaFoldDB" id="A0A644UL74"/>
<dbReference type="InterPro" id="IPR010624">
    <property type="entry name" value="KaiC_dom"/>
</dbReference>
<feature type="domain" description="KaiC" evidence="3">
    <location>
        <begin position="9"/>
        <end position="238"/>
    </location>
</feature>
<dbReference type="Gene3D" id="3.40.50.300">
    <property type="entry name" value="P-loop containing nucleotide triphosphate hydrolases"/>
    <property type="match status" value="1"/>
</dbReference>
<dbReference type="SUPFAM" id="SSF52540">
    <property type="entry name" value="P-loop containing nucleoside triphosphate hydrolases"/>
    <property type="match status" value="1"/>
</dbReference>
<keyword evidence="4" id="KW-0418">Kinase</keyword>
<dbReference type="GO" id="GO:0005524">
    <property type="term" value="F:ATP binding"/>
    <property type="evidence" value="ECO:0007669"/>
    <property type="project" value="UniProtKB-KW"/>
</dbReference>
<dbReference type="NCBIfam" id="TIGR03880">
    <property type="entry name" value="KaiC_arch_3"/>
    <property type="match status" value="1"/>
</dbReference>
<dbReference type="InterPro" id="IPR014774">
    <property type="entry name" value="KaiC-like_dom"/>
</dbReference>
<dbReference type="EMBL" id="VSSQ01000127">
    <property type="protein sequence ID" value="MPL79483.1"/>
    <property type="molecule type" value="Genomic_DNA"/>
</dbReference>
<evidence type="ECO:0000256" key="1">
    <source>
        <dbReference type="ARBA" id="ARBA00022741"/>
    </source>
</evidence>
<evidence type="ECO:0000259" key="3">
    <source>
        <dbReference type="PROSITE" id="PS51146"/>
    </source>
</evidence>
<dbReference type="PROSITE" id="PS51146">
    <property type="entry name" value="KAIC"/>
    <property type="match status" value="1"/>
</dbReference>
<keyword evidence="2" id="KW-0067">ATP-binding</keyword>
<name>A0A644UL74_9ZZZZ</name>
<keyword evidence="4" id="KW-0808">Transferase</keyword>
<proteinExistence type="predicted"/>
<dbReference type="PANTHER" id="PTHR43637:SF1">
    <property type="entry name" value="UPF0273 PROTEIN TM_0370"/>
    <property type="match status" value="1"/>
</dbReference>
<protein>
    <submittedName>
        <fullName evidence="4">Circadian clock protein kinase KaiC</fullName>
        <ecNumber evidence="4">2.7.11.1</ecNumber>
    </submittedName>
</protein>
<evidence type="ECO:0000313" key="4">
    <source>
        <dbReference type="EMBL" id="MPL79483.1"/>
    </source>
</evidence>
<evidence type="ECO:0000256" key="2">
    <source>
        <dbReference type="ARBA" id="ARBA00022840"/>
    </source>
</evidence>
<dbReference type="Pfam" id="PF06745">
    <property type="entry name" value="ATPase"/>
    <property type="match status" value="1"/>
</dbReference>
<dbReference type="GO" id="GO:0004674">
    <property type="term" value="F:protein serine/threonine kinase activity"/>
    <property type="evidence" value="ECO:0007669"/>
    <property type="project" value="UniProtKB-EC"/>
</dbReference>
<dbReference type="PANTHER" id="PTHR43637">
    <property type="entry name" value="UPF0273 PROTEIN TM_0370"/>
    <property type="match status" value="1"/>
</dbReference>
<dbReference type="InterPro" id="IPR027417">
    <property type="entry name" value="P-loop_NTPase"/>
</dbReference>
<keyword evidence="1" id="KW-0547">Nucleotide-binding</keyword>
<sequence>MNHDPQSRVMIPSGIPGLDEMIGGGFIKDSVFVLIGETGTGRTMFSLQFLHEGLLHGEKVMYISLFNPVEQLTASFLSIYPEMSDRVNKDLYIIQLPPEIFLTFSSRLGNNVAIMIKELGISRVVVNPFSVLEETLVTLTGFRSTDLNLVYLSLRSTGATTILHVNSGQTNVFASKYGFSEVFADGVACMFREFPDNDHMRPYRMPFVLLKSRGRITKTAKLIKYDESGLFTLHSPVK</sequence>
<reference evidence="4" key="1">
    <citation type="submission" date="2019-08" db="EMBL/GenBank/DDBJ databases">
        <authorList>
            <person name="Kucharzyk K."/>
            <person name="Murdoch R.W."/>
            <person name="Higgins S."/>
            <person name="Loffler F."/>
        </authorList>
    </citation>
    <scope>NUCLEOTIDE SEQUENCE</scope>
</reference>
<comment type="caution">
    <text evidence="4">The sequence shown here is derived from an EMBL/GenBank/DDBJ whole genome shotgun (WGS) entry which is preliminary data.</text>
</comment>
<dbReference type="InterPro" id="IPR022420">
    <property type="entry name" value="Circ_KaiC_arc"/>
</dbReference>